<dbReference type="PROSITE" id="PS51257">
    <property type="entry name" value="PROKAR_LIPOPROTEIN"/>
    <property type="match status" value="1"/>
</dbReference>
<reference evidence="3 4" key="2">
    <citation type="submission" date="2019-09" db="EMBL/GenBank/DDBJ databases">
        <authorList>
            <person name="Jin C."/>
        </authorList>
    </citation>
    <scope>NUCLEOTIDE SEQUENCE [LARGE SCALE GENOMIC DNA]</scope>
    <source>
        <strain evidence="3 4">AN110305</strain>
    </source>
</reference>
<keyword evidence="4" id="KW-1185">Reference proteome</keyword>
<evidence type="ECO:0000256" key="2">
    <source>
        <dbReference type="SAM" id="SignalP"/>
    </source>
</evidence>
<dbReference type="OrthoDB" id="3573162at2"/>
<accession>A0A5B2XHB8</accession>
<organism evidence="3 4">
    <name type="scientific">Solihabitans fulvus</name>
    <dbReference type="NCBI Taxonomy" id="1892852"/>
    <lineage>
        <taxon>Bacteria</taxon>
        <taxon>Bacillati</taxon>
        <taxon>Actinomycetota</taxon>
        <taxon>Actinomycetes</taxon>
        <taxon>Pseudonocardiales</taxon>
        <taxon>Pseudonocardiaceae</taxon>
        <taxon>Solihabitans</taxon>
    </lineage>
</organism>
<dbReference type="EMBL" id="VUOB01000022">
    <property type="protein sequence ID" value="KAA2262281.1"/>
    <property type="molecule type" value="Genomic_DNA"/>
</dbReference>
<dbReference type="AlphaFoldDB" id="A0A5B2XHB8"/>
<evidence type="ECO:0000256" key="1">
    <source>
        <dbReference type="SAM" id="MobiDB-lite"/>
    </source>
</evidence>
<dbReference type="RefSeq" id="WP_149849864.1">
    <property type="nucleotide sequence ID" value="NZ_VUOB01000022.1"/>
</dbReference>
<feature type="region of interest" description="Disordered" evidence="1">
    <location>
        <begin position="200"/>
        <end position="219"/>
    </location>
</feature>
<keyword evidence="2" id="KW-0732">Signal</keyword>
<feature type="signal peptide" evidence="2">
    <location>
        <begin position="1"/>
        <end position="26"/>
    </location>
</feature>
<evidence type="ECO:0000313" key="4">
    <source>
        <dbReference type="Proteomes" id="UP000323454"/>
    </source>
</evidence>
<dbReference type="Proteomes" id="UP000323454">
    <property type="component" value="Unassembled WGS sequence"/>
</dbReference>
<comment type="caution">
    <text evidence="3">The sequence shown here is derived from an EMBL/GenBank/DDBJ whole genome shotgun (WGS) entry which is preliminary data.</text>
</comment>
<feature type="chain" id="PRO_5022855595" evidence="2">
    <location>
        <begin position="27"/>
        <end position="219"/>
    </location>
</feature>
<gene>
    <name evidence="3" type="ORF">F0L68_13445</name>
</gene>
<proteinExistence type="predicted"/>
<evidence type="ECO:0000313" key="3">
    <source>
        <dbReference type="EMBL" id="KAA2262281.1"/>
    </source>
</evidence>
<reference evidence="3 4" key="1">
    <citation type="submission" date="2019-09" db="EMBL/GenBank/DDBJ databases">
        <title>Goodfellowia gen. nov., a new genus of the Pseudonocardineae related to Actinoalloteichus, containing Goodfellowia coeruleoviolacea gen. nov., comb. nov. gen. nov., comb. nov.</title>
        <authorList>
            <person name="Labeda D."/>
        </authorList>
    </citation>
    <scope>NUCLEOTIDE SEQUENCE [LARGE SCALE GENOMIC DNA]</scope>
    <source>
        <strain evidence="3 4">AN110305</strain>
    </source>
</reference>
<protein>
    <submittedName>
        <fullName evidence="3">Uncharacterized protein</fullName>
    </submittedName>
</protein>
<sequence>MGRRRIAIAVLAAGLAVGLAGCGARAVSGTASVAGAGSSAGTVAGTGSAAATSPSAPPGVNAAAVAWADKFCGTVLSLTDIAKVPFTPDMTTPQTAKASLTDFLTKASALFGTAVDGLHNLGAAPTPTGAELATKMAAALGDVKKSFDDGLASLQQADPNDPSGFQRAFQAAGESLGKIGSMKNPTEGITGDPTLEQAAAAAPNCQKVRGLDTSAAPTS</sequence>
<name>A0A5B2XHB8_9PSEU</name>